<keyword evidence="5" id="KW-0653">Protein transport</keyword>
<feature type="transmembrane region" description="Helical" evidence="5">
    <location>
        <begin position="144"/>
        <end position="169"/>
    </location>
</feature>
<dbReference type="KEGG" id="anf:AQPE_2872"/>
<keyword evidence="3 5" id="KW-1133">Transmembrane helix</keyword>
<dbReference type="Pfam" id="PF00902">
    <property type="entry name" value="TatC"/>
    <property type="match status" value="1"/>
</dbReference>
<comment type="subunit">
    <text evidence="5">Forms a complex with TatA.</text>
</comment>
<dbReference type="PANTHER" id="PTHR30371">
    <property type="entry name" value="SEC-INDEPENDENT PROTEIN TRANSLOCASE PROTEIN TATC"/>
    <property type="match status" value="1"/>
</dbReference>
<organism evidence="6 7">
    <name type="scientific">Aquipluma nitroreducens</name>
    <dbReference type="NCBI Taxonomy" id="2010828"/>
    <lineage>
        <taxon>Bacteria</taxon>
        <taxon>Pseudomonadati</taxon>
        <taxon>Bacteroidota</taxon>
        <taxon>Bacteroidia</taxon>
        <taxon>Marinilabiliales</taxon>
        <taxon>Prolixibacteraceae</taxon>
        <taxon>Aquipluma</taxon>
    </lineage>
</organism>
<reference evidence="6" key="1">
    <citation type="journal article" date="2020" name="Int. J. Syst. Evol. Microbiol.">
        <title>Aquipluma nitroreducens gen. nov. sp. nov., a novel facultatively anaerobic bacterium isolated from a freshwater lake.</title>
        <authorList>
            <person name="Watanabe M."/>
            <person name="Kojima H."/>
            <person name="Fukui M."/>
        </authorList>
    </citation>
    <scope>NUCLEOTIDE SEQUENCE</scope>
    <source>
        <strain evidence="6">MeG22</strain>
    </source>
</reference>
<accession>A0A5K7SAV1</accession>
<dbReference type="EMBL" id="AP018694">
    <property type="protein sequence ID" value="BBE18708.1"/>
    <property type="molecule type" value="Genomic_DNA"/>
</dbReference>
<dbReference type="AlphaFoldDB" id="A0A5K7SAV1"/>
<dbReference type="GO" id="GO:0043953">
    <property type="term" value="P:protein transport by the Tat complex"/>
    <property type="evidence" value="ECO:0007669"/>
    <property type="project" value="UniProtKB-UniRule"/>
</dbReference>
<dbReference type="NCBIfam" id="TIGR00945">
    <property type="entry name" value="tatC"/>
    <property type="match status" value="1"/>
</dbReference>
<comment type="function">
    <text evidence="5">Part of the twin-arginine translocation (Tat) system that transports large folded proteins containing a characteristic twin-arginine motif in their signal peptide across membranes.</text>
</comment>
<evidence type="ECO:0000256" key="1">
    <source>
        <dbReference type="ARBA" id="ARBA00004141"/>
    </source>
</evidence>
<keyword evidence="5" id="KW-1003">Cell membrane</keyword>
<gene>
    <name evidence="5" type="primary">tatC</name>
    <name evidence="6" type="ORF">AQPE_2872</name>
</gene>
<comment type="caution">
    <text evidence="5">Lacks conserved residue(s) required for the propagation of feature annotation.</text>
</comment>
<feature type="transmembrane region" description="Helical" evidence="5">
    <location>
        <begin position="236"/>
        <end position="264"/>
    </location>
</feature>
<keyword evidence="4 5" id="KW-0472">Membrane</keyword>
<proteinExistence type="inferred from homology"/>
<keyword evidence="5" id="KW-0813">Transport</keyword>
<dbReference type="Proteomes" id="UP001193389">
    <property type="component" value="Chromosome"/>
</dbReference>
<protein>
    <recommendedName>
        <fullName evidence="5">Sec-independent protein translocase protein TatC</fullName>
    </recommendedName>
</protein>
<keyword evidence="5" id="KW-0811">Translocation</keyword>
<evidence type="ECO:0000256" key="5">
    <source>
        <dbReference type="HAMAP-Rule" id="MF_00902"/>
    </source>
</evidence>
<dbReference type="HAMAP" id="MF_00902">
    <property type="entry name" value="TatC"/>
    <property type="match status" value="1"/>
</dbReference>
<sequence length="285" mass="32148">MAEETNREEQSTKKKSEPKAEMSFLDHLEALRWHFLKSISAIIIGGVVAFIYSDFVWNSIILAPNSPDFWTSRMLIKLGDFIGVKSNGLNQHPIELINFDLSGQFMVDVWTAIIAGFIVAFPYVVYQFWSFIKPALYENERRHASGAVAVMSGLFLIGVLFGYFLIVPFSLDWLGSYSISKDIVNQINILSYISSVTSIVIAGGISFELPVVVYFLSKVGLLTPKFLRKYRKHSYVVLLIIAAIITPPDVLSQMIVTIPLVILYEVSIFISANIDRAHQRKLDEN</sequence>
<dbReference type="PRINTS" id="PR01840">
    <property type="entry name" value="TATCFAMILY"/>
</dbReference>
<feature type="transmembrane region" description="Helical" evidence="5">
    <location>
        <begin position="41"/>
        <end position="63"/>
    </location>
</feature>
<comment type="subcellular location">
    <subcellularLocation>
        <location evidence="5">Cell membrane</location>
        <topology evidence="5">Multi-pass membrane protein</topology>
    </subcellularLocation>
    <subcellularLocation>
        <location evidence="1">Membrane</location>
        <topology evidence="1">Multi-pass membrane protein</topology>
    </subcellularLocation>
</comment>
<evidence type="ECO:0000256" key="2">
    <source>
        <dbReference type="ARBA" id="ARBA00022692"/>
    </source>
</evidence>
<dbReference type="PANTHER" id="PTHR30371:SF0">
    <property type="entry name" value="SEC-INDEPENDENT PROTEIN TRANSLOCASE PROTEIN TATC, CHLOROPLASTIC-RELATED"/>
    <property type="match status" value="1"/>
</dbReference>
<feature type="transmembrane region" description="Helical" evidence="5">
    <location>
        <begin position="189"/>
        <end position="216"/>
    </location>
</feature>
<evidence type="ECO:0000256" key="4">
    <source>
        <dbReference type="ARBA" id="ARBA00023136"/>
    </source>
</evidence>
<evidence type="ECO:0000256" key="3">
    <source>
        <dbReference type="ARBA" id="ARBA00022989"/>
    </source>
</evidence>
<comment type="similarity">
    <text evidence="5">Belongs to the TatC family.</text>
</comment>
<dbReference type="RefSeq" id="WP_318347019.1">
    <property type="nucleotide sequence ID" value="NZ_AP018694.1"/>
</dbReference>
<dbReference type="InterPro" id="IPR002033">
    <property type="entry name" value="TatC"/>
</dbReference>
<keyword evidence="2 5" id="KW-0812">Transmembrane</keyword>
<keyword evidence="7" id="KW-1185">Reference proteome</keyword>
<dbReference type="GO" id="GO:0065002">
    <property type="term" value="P:intracellular protein transmembrane transport"/>
    <property type="evidence" value="ECO:0007669"/>
    <property type="project" value="TreeGrafter"/>
</dbReference>
<dbReference type="GO" id="GO:0009977">
    <property type="term" value="F:proton motive force dependent protein transmembrane transporter activity"/>
    <property type="evidence" value="ECO:0007669"/>
    <property type="project" value="TreeGrafter"/>
</dbReference>
<feature type="transmembrane region" description="Helical" evidence="5">
    <location>
        <begin position="109"/>
        <end position="132"/>
    </location>
</feature>
<evidence type="ECO:0000313" key="7">
    <source>
        <dbReference type="Proteomes" id="UP001193389"/>
    </source>
</evidence>
<dbReference type="GO" id="GO:0033281">
    <property type="term" value="C:TAT protein transport complex"/>
    <property type="evidence" value="ECO:0007669"/>
    <property type="project" value="UniProtKB-UniRule"/>
</dbReference>
<name>A0A5K7SAV1_9BACT</name>
<evidence type="ECO:0000313" key="6">
    <source>
        <dbReference type="EMBL" id="BBE18708.1"/>
    </source>
</evidence>